<reference evidence="1 2" key="1">
    <citation type="submission" date="2023-09" db="EMBL/GenBank/DDBJ databases">
        <title>Genomes of two closely related lineages of the louse Polyplax serrata with different host specificities.</title>
        <authorList>
            <person name="Martinu J."/>
            <person name="Tarabai H."/>
            <person name="Stefka J."/>
            <person name="Hypsa V."/>
        </authorList>
    </citation>
    <scope>NUCLEOTIDE SEQUENCE [LARGE SCALE GENOMIC DNA]</scope>
    <source>
        <strain evidence="1">98ZLc_SE</strain>
    </source>
</reference>
<proteinExistence type="predicted"/>
<organism evidence="1 2">
    <name type="scientific">Polyplax serrata</name>
    <name type="common">Common mouse louse</name>
    <dbReference type="NCBI Taxonomy" id="468196"/>
    <lineage>
        <taxon>Eukaryota</taxon>
        <taxon>Metazoa</taxon>
        <taxon>Ecdysozoa</taxon>
        <taxon>Arthropoda</taxon>
        <taxon>Hexapoda</taxon>
        <taxon>Insecta</taxon>
        <taxon>Pterygota</taxon>
        <taxon>Neoptera</taxon>
        <taxon>Paraneoptera</taxon>
        <taxon>Psocodea</taxon>
        <taxon>Troctomorpha</taxon>
        <taxon>Phthiraptera</taxon>
        <taxon>Anoplura</taxon>
        <taxon>Polyplacidae</taxon>
        <taxon>Polyplax</taxon>
    </lineage>
</organism>
<dbReference type="Proteomes" id="UP001359485">
    <property type="component" value="Unassembled WGS sequence"/>
</dbReference>
<evidence type="ECO:0000313" key="1">
    <source>
        <dbReference type="EMBL" id="KAK6630856.1"/>
    </source>
</evidence>
<accession>A0ABR1AXD3</accession>
<dbReference type="EMBL" id="JAWJWF010000007">
    <property type="protein sequence ID" value="KAK6630856.1"/>
    <property type="molecule type" value="Genomic_DNA"/>
</dbReference>
<name>A0ABR1AXD3_POLSC</name>
<gene>
    <name evidence="1" type="ORF">RUM44_003026</name>
</gene>
<protein>
    <submittedName>
        <fullName evidence="1">Uncharacterized protein</fullName>
    </submittedName>
</protein>
<keyword evidence="2" id="KW-1185">Reference proteome</keyword>
<sequence length="72" mass="8339">MSGNDIIRREILAYSRNPRRNLDHIPTPIPKRKMISMLRFSYENPIEGEGFVSPFPIVCDKGILSKTNQSYE</sequence>
<evidence type="ECO:0000313" key="2">
    <source>
        <dbReference type="Proteomes" id="UP001359485"/>
    </source>
</evidence>
<comment type="caution">
    <text evidence="1">The sequence shown here is derived from an EMBL/GenBank/DDBJ whole genome shotgun (WGS) entry which is preliminary data.</text>
</comment>